<dbReference type="InterPro" id="IPR012944">
    <property type="entry name" value="SusD_RagB_dom"/>
</dbReference>
<evidence type="ECO:0000259" key="8">
    <source>
        <dbReference type="Pfam" id="PF14322"/>
    </source>
</evidence>
<dbReference type="Proteomes" id="UP001597012">
    <property type="component" value="Unassembled WGS sequence"/>
</dbReference>
<dbReference type="RefSeq" id="WP_379933444.1">
    <property type="nucleotide sequence ID" value="NZ_JBHTHY010000004.1"/>
</dbReference>
<comment type="caution">
    <text evidence="9">The sequence shown here is derived from an EMBL/GenBank/DDBJ whole genome shotgun (WGS) entry which is preliminary data.</text>
</comment>
<keyword evidence="5" id="KW-0998">Cell outer membrane</keyword>
<feature type="domain" description="RagB/SusD" evidence="7">
    <location>
        <begin position="343"/>
        <end position="626"/>
    </location>
</feature>
<evidence type="ECO:0000256" key="1">
    <source>
        <dbReference type="ARBA" id="ARBA00004442"/>
    </source>
</evidence>
<proteinExistence type="inferred from homology"/>
<evidence type="ECO:0000256" key="6">
    <source>
        <dbReference type="SAM" id="SignalP"/>
    </source>
</evidence>
<evidence type="ECO:0000256" key="5">
    <source>
        <dbReference type="ARBA" id="ARBA00023237"/>
    </source>
</evidence>
<dbReference type="Pfam" id="PF14322">
    <property type="entry name" value="SusD-like_3"/>
    <property type="match status" value="1"/>
</dbReference>
<evidence type="ECO:0000313" key="9">
    <source>
        <dbReference type="EMBL" id="MFD0797252.1"/>
    </source>
</evidence>
<feature type="signal peptide" evidence="6">
    <location>
        <begin position="1"/>
        <end position="23"/>
    </location>
</feature>
<comment type="similarity">
    <text evidence="2">Belongs to the SusD family.</text>
</comment>
<comment type="subcellular location">
    <subcellularLocation>
        <location evidence="1">Cell outer membrane</location>
    </subcellularLocation>
</comment>
<dbReference type="PROSITE" id="PS51257">
    <property type="entry name" value="PROKAR_LIPOPROTEIN"/>
    <property type="match status" value="1"/>
</dbReference>
<gene>
    <name evidence="9" type="ORF">ACFQZJ_07260</name>
</gene>
<keyword evidence="10" id="KW-1185">Reference proteome</keyword>
<protein>
    <submittedName>
        <fullName evidence="9">RagB/SusD family nutrient uptake outer membrane protein</fullName>
    </submittedName>
</protein>
<feature type="domain" description="SusD-like N-terminal" evidence="8">
    <location>
        <begin position="99"/>
        <end position="222"/>
    </location>
</feature>
<dbReference type="SUPFAM" id="SSF48452">
    <property type="entry name" value="TPR-like"/>
    <property type="match status" value="1"/>
</dbReference>
<dbReference type="InterPro" id="IPR011990">
    <property type="entry name" value="TPR-like_helical_dom_sf"/>
</dbReference>
<dbReference type="Gene3D" id="1.25.40.390">
    <property type="match status" value="1"/>
</dbReference>
<accession>A0ABW3B1Q5</accession>
<evidence type="ECO:0000256" key="2">
    <source>
        <dbReference type="ARBA" id="ARBA00006275"/>
    </source>
</evidence>
<dbReference type="EMBL" id="JBHTHY010000004">
    <property type="protein sequence ID" value="MFD0797252.1"/>
    <property type="molecule type" value="Genomic_DNA"/>
</dbReference>
<dbReference type="InterPro" id="IPR033985">
    <property type="entry name" value="SusD-like_N"/>
</dbReference>
<feature type="chain" id="PRO_5047186868" evidence="6">
    <location>
        <begin position="24"/>
        <end position="626"/>
    </location>
</feature>
<reference evidence="10" key="1">
    <citation type="journal article" date="2019" name="Int. J. Syst. Evol. Microbiol.">
        <title>The Global Catalogue of Microorganisms (GCM) 10K type strain sequencing project: providing services to taxonomists for standard genome sequencing and annotation.</title>
        <authorList>
            <consortium name="The Broad Institute Genomics Platform"/>
            <consortium name="The Broad Institute Genome Sequencing Center for Infectious Disease"/>
            <person name="Wu L."/>
            <person name="Ma J."/>
        </authorList>
    </citation>
    <scope>NUCLEOTIDE SEQUENCE [LARGE SCALE GENOMIC DNA]</scope>
    <source>
        <strain evidence="10">CCUG 61948</strain>
    </source>
</reference>
<dbReference type="Pfam" id="PF07980">
    <property type="entry name" value="SusD_RagB"/>
    <property type="match status" value="1"/>
</dbReference>
<evidence type="ECO:0000256" key="3">
    <source>
        <dbReference type="ARBA" id="ARBA00022729"/>
    </source>
</evidence>
<keyword evidence="4" id="KW-0472">Membrane</keyword>
<name>A0ABW3B1Q5_9FLAO</name>
<evidence type="ECO:0000259" key="7">
    <source>
        <dbReference type="Pfam" id="PF07980"/>
    </source>
</evidence>
<keyword evidence="3 6" id="KW-0732">Signal</keyword>
<evidence type="ECO:0000256" key="4">
    <source>
        <dbReference type="ARBA" id="ARBA00023136"/>
    </source>
</evidence>
<sequence>MMRKKLVKMIYLCAFGLSVVGCNDDFLETQPLSQASDVSVWTDLKLSEAAVLDLYQGTWAGTLTREETTDAFTDQAVFTHPGRGVDGYTEGKMSPDYGTFMDMQWMSWPQLYPFIRNANIAIAQLPENMAGFDGPTLDRLLGEAYFMRAYYYSQLMRQFGGVPLLLEPLTLDSEANNPRATFEETVNQIVADLDLAIDLLEDAPLSKARAHKITAMALKSRVLTHAASDLYEPSKASSVSTIAAYSNPELIGYTGGSQAQRWEAAKAASKALLDATTGYKLDYSAPASFEEARQNYEDIWLQGDENQDFIWGRLVEEFGFGSRTYPGGDGWSQGPGMVALYHGPNGYREWAGTTPTEALVSKYTLADGTEFNWDNPAHAAAPYDNREPRFYSTFLYDGAPWKQRTDDVVKFDKWNELQSGFYTFLDGTIVNGVDTRQGPVEDWNGSRTGYYFRKFADPRLPPSWPNNLQKIDAPYIRYTEILLNYAEASINTGDEGEARAWLNKLRFRNGLPEITAGGSELVEIYKRERDKELVNEDARFFDMKRWLEGPYSLDKQVQTVIVQGTQKPGTTVEPGDYRKDTTVWDYEYTPSEIVFENRRWQDKVYFMPIKQEEIDKDPSLIQNPGY</sequence>
<evidence type="ECO:0000313" key="10">
    <source>
        <dbReference type="Proteomes" id="UP001597012"/>
    </source>
</evidence>
<organism evidence="9 10">
    <name type="scientific">Maribacter chungangensis</name>
    <dbReference type="NCBI Taxonomy" id="1069117"/>
    <lineage>
        <taxon>Bacteria</taxon>
        <taxon>Pseudomonadati</taxon>
        <taxon>Bacteroidota</taxon>
        <taxon>Flavobacteriia</taxon>
        <taxon>Flavobacteriales</taxon>
        <taxon>Flavobacteriaceae</taxon>
        <taxon>Maribacter</taxon>
    </lineage>
</organism>